<name>A0A5J6J999_STRVI</name>
<evidence type="ECO:0000256" key="2">
    <source>
        <dbReference type="SAM" id="MobiDB-lite"/>
    </source>
</evidence>
<keyword evidence="1" id="KW-0175">Coiled coil</keyword>
<evidence type="ECO:0000256" key="3">
    <source>
        <dbReference type="SAM" id="Phobius"/>
    </source>
</evidence>
<dbReference type="GeneID" id="95609432"/>
<dbReference type="KEGG" id="svn:CP980_02465"/>
<sequence>MRNNNDGIIATGGSHVVSSAVASGRNARAAVHGSGSTEAGDGRQRSPEEVRELVARLIDALGRSDHPDRADLIEIAEDAREELAAENRRMGKLRMLARTLVSAVAGFTALASLAQPIEEAVRGL</sequence>
<keyword evidence="5" id="KW-1185">Reference proteome</keyword>
<proteinExistence type="predicted"/>
<feature type="transmembrane region" description="Helical" evidence="3">
    <location>
        <begin position="95"/>
        <end position="114"/>
    </location>
</feature>
<keyword evidence="3" id="KW-0472">Membrane</keyword>
<dbReference type="EMBL" id="CP023692">
    <property type="protein sequence ID" value="QEV44088.1"/>
    <property type="molecule type" value="Genomic_DNA"/>
</dbReference>
<evidence type="ECO:0000313" key="4">
    <source>
        <dbReference type="EMBL" id="QEV44088.1"/>
    </source>
</evidence>
<protein>
    <submittedName>
        <fullName evidence="4">Uncharacterized protein</fullName>
    </submittedName>
</protein>
<keyword evidence="3" id="KW-1133">Transmembrane helix</keyword>
<dbReference type="Proteomes" id="UP000325563">
    <property type="component" value="Chromosome"/>
</dbReference>
<dbReference type="RefSeq" id="WP_150492459.1">
    <property type="nucleotide sequence ID" value="NZ_BNBW01000023.1"/>
</dbReference>
<reference evidence="4 5" key="1">
    <citation type="submission" date="2017-09" db="EMBL/GenBank/DDBJ databases">
        <authorList>
            <person name="Lee N."/>
            <person name="Cho B.-K."/>
        </authorList>
    </citation>
    <scope>NUCLEOTIDE SEQUENCE [LARGE SCALE GENOMIC DNA]</scope>
    <source>
        <strain evidence="4 5">ATCC 27476</strain>
    </source>
</reference>
<evidence type="ECO:0000256" key="1">
    <source>
        <dbReference type="SAM" id="Coils"/>
    </source>
</evidence>
<dbReference type="AlphaFoldDB" id="A0A5J6J999"/>
<evidence type="ECO:0000313" key="5">
    <source>
        <dbReference type="Proteomes" id="UP000325563"/>
    </source>
</evidence>
<feature type="coiled-coil region" evidence="1">
    <location>
        <begin position="69"/>
        <end position="96"/>
    </location>
</feature>
<organism evidence="4 5">
    <name type="scientific">Streptomyces vinaceus</name>
    <dbReference type="NCBI Taxonomy" id="1960"/>
    <lineage>
        <taxon>Bacteria</taxon>
        <taxon>Bacillati</taxon>
        <taxon>Actinomycetota</taxon>
        <taxon>Actinomycetes</taxon>
        <taxon>Kitasatosporales</taxon>
        <taxon>Streptomycetaceae</taxon>
        <taxon>Streptomyces</taxon>
    </lineage>
</organism>
<keyword evidence="3" id="KW-0812">Transmembrane</keyword>
<accession>A0A5J6J999</accession>
<feature type="region of interest" description="Disordered" evidence="2">
    <location>
        <begin position="21"/>
        <end position="48"/>
    </location>
</feature>
<gene>
    <name evidence="4" type="ORF">CP980_02465</name>
</gene>